<dbReference type="RefSeq" id="WP_033363932.1">
    <property type="nucleotide sequence ID" value="NZ_CP073767.1"/>
</dbReference>
<dbReference type="Pfam" id="PF01924">
    <property type="entry name" value="HypD"/>
    <property type="match status" value="1"/>
</dbReference>
<sequence>MKYLDEYRDPALARRLFAEIEAVTSRPWTLMEVCGGQTNTIVRQGIDELLPAGIRMIHGPGCPVCVTPLELIDKALAIARRAEVVFTSYGDMLRVPGTSADLLALRARGADVRVVYSPLDAVRIAAERPDREVVFFAVGFETTAPANAMAVLHAHRLGLTNFSVLVSHVLVPPAMTAILDAPDCEVQGFLAAGHVCAVMGWTQYEPISDRYHVPIVVTGFEPLDLLEGILMAVRQLEQGRAAVENQYARAVRRSGNTEAQDAIRRVFRIGDRAWRGIGTIPGSGLTLTEEFACHDAERRFAVADMTAREHPACIAGDILRGTRVPTDCTAYGTLCTPRTPLGAPMVSTEGTCAAFYSAGRRRAPVVVPGPPR</sequence>
<comment type="similarity">
    <text evidence="1">Belongs to the HypD family.</text>
</comment>
<keyword evidence="2" id="KW-0479">Metal-binding</keyword>
<dbReference type="InterPro" id="IPR042244">
    <property type="entry name" value="HypD_2_sf"/>
</dbReference>
<dbReference type="InterPro" id="IPR042243">
    <property type="entry name" value="HypD_1"/>
</dbReference>
<keyword evidence="3" id="KW-0408">Iron</keyword>
<gene>
    <name evidence="4" type="primary">hypD</name>
    <name evidence="4" type="ORF">Daura_30995</name>
</gene>
<dbReference type="GO" id="GO:0005506">
    <property type="term" value="F:iron ion binding"/>
    <property type="evidence" value="ECO:0007669"/>
    <property type="project" value="TreeGrafter"/>
</dbReference>
<dbReference type="Proteomes" id="UP001058003">
    <property type="component" value="Chromosome"/>
</dbReference>
<dbReference type="GO" id="GO:0070025">
    <property type="term" value="F:carbon monoxide binding"/>
    <property type="evidence" value="ECO:0007669"/>
    <property type="project" value="TreeGrafter"/>
</dbReference>
<evidence type="ECO:0000256" key="2">
    <source>
        <dbReference type="ARBA" id="ARBA00022723"/>
    </source>
</evidence>
<dbReference type="GO" id="GO:0051604">
    <property type="term" value="P:protein maturation"/>
    <property type="evidence" value="ECO:0007669"/>
    <property type="project" value="TreeGrafter"/>
</dbReference>
<evidence type="ECO:0000256" key="3">
    <source>
        <dbReference type="ARBA" id="ARBA00023004"/>
    </source>
</evidence>
<dbReference type="PANTHER" id="PTHR30149">
    <property type="entry name" value="HYDROGENASE PROTEIN ASSEMBLY PROTEIN HYPD"/>
    <property type="match status" value="1"/>
</dbReference>
<evidence type="ECO:0000256" key="1">
    <source>
        <dbReference type="ARBA" id="ARBA00007888"/>
    </source>
</evidence>
<name>A0A9Q9MIR3_9ACTN</name>
<dbReference type="AlphaFoldDB" id="A0A9Q9MIR3"/>
<dbReference type="InterPro" id="IPR002780">
    <property type="entry name" value="Hyd_form_HypD"/>
</dbReference>
<protein>
    <submittedName>
        <fullName evidence="4">Hydrogenase formation protein HypD</fullName>
    </submittedName>
</protein>
<dbReference type="OrthoDB" id="9770424at2"/>
<keyword evidence="5" id="KW-1185">Reference proteome</keyword>
<dbReference type="KEGG" id="daur:Daura_30995"/>
<evidence type="ECO:0000313" key="4">
    <source>
        <dbReference type="EMBL" id="UWZ51177.1"/>
    </source>
</evidence>
<dbReference type="PANTHER" id="PTHR30149:SF0">
    <property type="entry name" value="HYDROGENASE MATURATION FACTOR HYPD"/>
    <property type="match status" value="1"/>
</dbReference>
<evidence type="ECO:0000313" key="5">
    <source>
        <dbReference type="Proteomes" id="UP001058003"/>
    </source>
</evidence>
<accession>A0A9Q9MIR3</accession>
<dbReference type="PIRSF" id="PIRSF005622">
    <property type="entry name" value="Hydrgn_mat_hypD"/>
    <property type="match status" value="1"/>
</dbReference>
<organism evidence="4 5">
    <name type="scientific">Dactylosporangium aurantiacum</name>
    <dbReference type="NCBI Taxonomy" id="35754"/>
    <lineage>
        <taxon>Bacteria</taxon>
        <taxon>Bacillati</taxon>
        <taxon>Actinomycetota</taxon>
        <taxon>Actinomycetes</taxon>
        <taxon>Micromonosporales</taxon>
        <taxon>Micromonosporaceae</taxon>
        <taxon>Dactylosporangium</taxon>
    </lineage>
</organism>
<dbReference type="Gene3D" id="6.10.20.100">
    <property type="match status" value="1"/>
</dbReference>
<reference evidence="4" key="1">
    <citation type="submission" date="2021-04" db="EMBL/GenBank/DDBJ databases">
        <title>Dactylosporangium aurantiacum NRRL B-8018 full assembly.</title>
        <authorList>
            <person name="Hartkoorn R.C."/>
            <person name="Beaudoing E."/>
            <person name="Hot D."/>
        </authorList>
    </citation>
    <scope>NUCLEOTIDE SEQUENCE</scope>
    <source>
        <strain evidence="4">NRRL B-8018</strain>
    </source>
</reference>
<dbReference type="EMBL" id="CP073767">
    <property type="protein sequence ID" value="UWZ51177.1"/>
    <property type="molecule type" value="Genomic_DNA"/>
</dbReference>
<proteinExistence type="inferred from homology"/>
<dbReference type="NCBIfam" id="TIGR00075">
    <property type="entry name" value="hypD"/>
    <property type="match status" value="1"/>
</dbReference>
<dbReference type="Gene3D" id="3.40.50.11740">
    <property type="entry name" value="HypD, alpha/beta domain 2"/>
    <property type="match status" value="2"/>
</dbReference>
<dbReference type="GO" id="GO:0051539">
    <property type="term" value="F:4 iron, 4 sulfur cluster binding"/>
    <property type="evidence" value="ECO:0007669"/>
    <property type="project" value="TreeGrafter"/>
</dbReference>